<dbReference type="STRING" id="162209.IJ22_32240"/>
<dbReference type="PROSITE" id="PS50850">
    <property type="entry name" value="MFS"/>
    <property type="match status" value="1"/>
</dbReference>
<dbReference type="InterPro" id="IPR020846">
    <property type="entry name" value="MFS_dom"/>
</dbReference>
<evidence type="ECO:0000256" key="5">
    <source>
        <dbReference type="ARBA" id="ARBA00022989"/>
    </source>
</evidence>
<dbReference type="InterPro" id="IPR011701">
    <property type="entry name" value="MFS"/>
</dbReference>
<dbReference type="Pfam" id="PF07690">
    <property type="entry name" value="MFS_1"/>
    <property type="match status" value="1"/>
</dbReference>
<dbReference type="PROSITE" id="PS00216">
    <property type="entry name" value="SUGAR_TRANSPORT_1"/>
    <property type="match status" value="1"/>
</dbReference>
<dbReference type="InterPro" id="IPR036259">
    <property type="entry name" value="MFS_trans_sf"/>
</dbReference>
<evidence type="ECO:0000313" key="7">
    <source>
        <dbReference type="EMBL" id="ALS23585.1"/>
    </source>
</evidence>
<evidence type="ECO:0000256" key="2">
    <source>
        <dbReference type="ARBA" id="ARBA00022448"/>
    </source>
</evidence>
<dbReference type="Gene3D" id="1.20.1250.20">
    <property type="entry name" value="MFS general substrate transporter like domains"/>
    <property type="match status" value="1"/>
</dbReference>
<dbReference type="InterPro" id="IPR005829">
    <property type="entry name" value="Sugar_transporter_CS"/>
</dbReference>
<dbReference type="PATRIC" id="fig|162209.4.peg.3444"/>
<gene>
    <name evidence="7" type="ORF">IJ22_32240</name>
</gene>
<dbReference type="SUPFAM" id="SSF103473">
    <property type="entry name" value="MFS general substrate transporter"/>
    <property type="match status" value="1"/>
</dbReference>
<proteinExistence type="predicted"/>
<keyword evidence="2" id="KW-0813">Transport</keyword>
<protein>
    <submittedName>
        <fullName evidence="7">MFS transporter</fullName>
    </submittedName>
</protein>
<evidence type="ECO:0000256" key="6">
    <source>
        <dbReference type="ARBA" id="ARBA00023136"/>
    </source>
</evidence>
<dbReference type="RefSeq" id="WP_062409488.1">
    <property type="nucleotide sequence ID" value="NZ_BJCS01000010.1"/>
</dbReference>
<reference evidence="8" key="1">
    <citation type="submission" date="2015-12" db="EMBL/GenBank/DDBJ databases">
        <title>Complete genome sequences of two moderately thermophilic Paenibacillus species.</title>
        <authorList>
            <person name="Butler R.III."/>
            <person name="Wang J."/>
            <person name="Stark B.C."/>
            <person name="Pombert J.-F."/>
        </authorList>
    </citation>
    <scope>NUCLEOTIDE SEQUENCE [LARGE SCALE GENOMIC DNA]</scope>
    <source>
        <strain evidence="8">32O-Y</strain>
    </source>
</reference>
<reference evidence="7 8" key="2">
    <citation type="journal article" date="2016" name="Genome Announc.">
        <title>Complete Genome Sequences of Two Interactive Moderate Thermophiles, Paenibacillus napthalenovorans 32O-Y and Paenibacillus sp. 32O-W.</title>
        <authorList>
            <person name="Butler R.R.III."/>
            <person name="Wang J."/>
            <person name="Stark B.C."/>
            <person name="Pombert J.F."/>
        </authorList>
    </citation>
    <scope>NUCLEOTIDE SEQUENCE [LARGE SCALE GENOMIC DNA]</scope>
    <source>
        <strain evidence="7 8">32O-Y</strain>
    </source>
</reference>
<accession>A0A0U2UNM0</accession>
<dbReference type="AlphaFoldDB" id="A0A0U2UNM0"/>
<dbReference type="EMBL" id="CP013652">
    <property type="protein sequence ID" value="ALS23585.1"/>
    <property type="molecule type" value="Genomic_DNA"/>
</dbReference>
<evidence type="ECO:0000256" key="3">
    <source>
        <dbReference type="ARBA" id="ARBA00022475"/>
    </source>
</evidence>
<dbReference type="PANTHER" id="PTHR43414:SF6">
    <property type="entry name" value="MULTIDRUG RESISTANCE PROTEIN MDTG"/>
    <property type="match status" value="1"/>
</dbReference>
<dbReference type="OrthoDB" id="2640962at2"/>
<keyword evidence="8" id="KW-1185">Reference proteome</keyword>
<dbReference type="KEGG" id="pnp:IJ22_32240"/>
<keyword evidence="4" id="KW-0812">Transmembrane</keyword>
<organism evidence="7 8">
    <name type="scientific">Paenibacillus naphthalenovorans</name>
    <dbReference type="NCBI Taxonomy" id="162209"/>
    <lineage>
        <taxon>Bacteria</taxon>
        <taxon>Bacillati</taxon>
        <taxon>Bacillota</taxon>
        <taxon>Bacilli</taxon>
        <taxon>Bacillales</taxon>
        <taxon>Paenibacillaceae</taxon>
        <taxon>Paenibacillus</taxon>
    </lineage>
</organism>
<dbReference type="Proteomes" id="UP000061660">
    <property type="component" value="Chromosome"/>
</dbReference>
<evidence type="ECO:0000256" key="1">
    <source>
        <dbReference type="ARBA" id="ARBA00004651"/>
    </source>
</evidence>
<dbReference type="PANTHER" id="PTHR43414">
    <property type="entry name" value="MULTIDRUG RESISTANCE PROTEIN MDTG"/>
    <property type="match status" value="1"/>
</dbReference>
<keyword evidence="3" id="KW-1003">Cell membrane</keyword>
<comment type="subcellular location">
    <subcellularLocation>
        <location evidence="1">Cell membrane</location>
        <topology evidence="1">Multi-pass membrane protein</topology>
    </subcellularLocation>
</comment>
<keyword evidence="5" id="KW-1133">Transmembrane helix</keyword>
<dbReference type="GO" id="GO:0005886">
    <property type="term" value="C:plasma membrane"/>
    <property type="evidence" value="ECO:0007669"/>
    <property type="project" value="UniProtKB-SubCell"/>
</dbReference>
<evidence type="ECO:0000313" key="8">
    <source>
        <dbReference type="Proteomes" id="UP000061660"/>
    </source>
</evidence>
<name>A0A0U2UNM0_9BACL</name>
<dbReference type="GO" id="GO:0022857">
    <property type="term" value="F:transmembrane transporter activity"/>
    <property type="evidence" value="ECO:0007669"/>
    <property type="project" value="InterPro"/>
</dbReference>
<evidence type="ECO:0000256" key="4">
    <source>
        <dbReference type="ARBA" id="ARBA00022692"/>
    </source>
</evidence>
<keyword evidence="6" id="KW-0472">Membrane</keyword>
<sequence>MENNPLSRNRGHAIRSLMLSQSAALFGSGLVFPFYLIFIKEIGAGFTEYGLAYGLFTISSSLLQPRLGAWSDRYGRKSLLLWSAWGMAVLFLFFPVVTGIWQVYVLQVLMGLFGAMQKTGEKALLADVTEGPVRGRQIGSYHGWIGLFSGLAVIAGGVLIDFFTLDLIFYIGSLWMFVSGFLLLRMEEKR</sequence>